<dbReference type="PANTHER" id="PTHR28047:SF5">
    <property type="entry name" value="PROTEIN DCG1"/>
    <property type="match status" value="1"/>
</dbReference>
<dbReference type="Pfam" id="PF01177">
    <property type="entry name" value="Asp_Glu_race"/>
    <property type="match status" value="1"/>
</dbReference>
<evidence type="ECO:0000313" key="8">
    <source>
        <dbReference type="Proteomes" id="UP000063387"/>
    </source>
</evidence>
<dbReference type="OrthoDB" id="9791723at2"/>
<dbReference type="Proteomes" id="UP000063387">
    <property type="component" value="Chromosome"/>
</dbReference>
<dbReference type="FunFam" id="3.40.50.12500:FF:000001">
    <property type="entry name" value="Putative hydantoin racemase"/>
    <property type="match status" value="1"/>
</dbReference>
<dbReference type="EC" id="5.1.99.5" evidence="3"/>
<dbReference type="PANTHER" id="PTHR28047">
    <property type="entry name" value="PROTEIN DCG1"/>
    <property type="match status" value="1"/>
</dbReference>
<dbReference type="RefSeq" id="WP_066447952.1">
    <property type="nucleotide sequence ID" value="NZ_CP014226.1"/>
</dbReference>
<dbReference type="PATRIC" id="fig|507626.3.peg.1830"/>
<evidence type="ECO:0000256" key="4">
    <source>
        <dbReference type="ARBA" id="ARBA00067972"/>
    </source>
</evidence>
<sequence>MQIRVINPNTTLAMTRKIGEAAQRIAAPGTQIVATQPTSGPVSIESHFDEAISAVGVLEEVMAGEREGADAYVIACFGDPGLLAARELTRAPVIGIAEAAFHMAAMISTRFSVVTTLGRTGIIAEHLLEQYGFRHHCRRVRAAEVPVLDLEENGEMALNRIIDECRRARDEDNIGAIVLGCGGMADLTEEIGQAVGLPVIEGVTAAVKLAEAVVGLGLGTSKHGDLAFPRPKAFTGQFEHFSGLTPIGRTLPKQE</sequence>
<comment type="catalytic activity">
    <reaction evidence="5">
        <text>D-5-benzylhydantoin = L-5-benzylhydantoin</text>
        <dbReference type="Rhea" id="RHEA:83991"/>
        <dbReference type="ChEBI" id="CHEBI:176864"/>
        <dbReference type="ChEBI" id="CHEBI:233540"/>
    </reaction>
</comment>
<dbReference type="EMBL" id="CP014226">
    <property type="protein sequence ID" value="AMD00901.1"/>
    <property type="molecule type" value="Genomic_DNA"/>
</dbReference>
<dbReference type="AlphaFoldDB" id="A0A0X8HE16"/>
<evidence type="ECO:0000256" key="2">
    <source>
        <dbReference type="ARBA" id="ARBA00051635"/>
    </source>
</evidence>
<dbReference type="GO" id="GO:0036348">
    <property type="term" value="F:hydantoin racemase activity"/>
    <property type="evidence" value="ECO:0007669"/>
    <property type="project" value="UniProtKB-EC"/>
</dbReference>
<name>A0A0X8HE16_9GAMM</name>
<evidence type="ECO:0000313" key="7">
    <source>
        <dbReference type="EMBL" id="AMD00901.1"/>
    </source>
</evidence>
<dbReference type="KEGG" id="hco:LOKO_01833"/>
<dbReference type="InterPro" id="IPR052186">
    <property type="entry name" value="Hydantoin_racemase-like"/>
</dbReference>
<comment type="catalytic activity">
    <reaction evidence="6">
        <text>D-5-isobutylhydantoin = L-5-isobutylhydantoin</text>
        <dbReference type="Rhea" id="RHEA:84231"/>
        <dbReference type="ChEBI" id="CHEBI:233609"/>
        <dbReference type="ChEBI" id="CHEBI:233610"/>
    </reaction>
</comment>
<gene>
    <name evidence="7" type="ORF">LOKO_01833</name>
</gene>
<evidence type="ECO:0000256" key="1">
    <source>
        <dbReference type="ARBA" id="ARBA00038414"/>
    </source>
</evidence>
<protein>
    <recommendedName>
        <fullName evidence="4">Hydantoin racemase</fullName>
        <ecNumber evidence="3">5.1.99.5</ecNumber>
    </recommendedName>
</protein>
<evidence type="ECO:0000256" key="3">
    <source>
        <dbReference type="ARBA" id="ARBA00066406"/>
    </source>
</evidence>
<accession>A0A0X8HE16</accession>
<dbReference type="Gene3D" id="3.40.50.12500">
    <property type="match status" value="1"/>
</dbReference>
<comment type="similarity">
    <text evidence="1">Belongs to the HyuE racemase family.</text>
</comment>
<keyword evidence="8" id="KW-1185">Reference proteome</keyword>
<proteinExistence type="inferred from homology"/>
<dbReference type="GO" id="GO:0047661">
    <property type="term" value="F:amino-acid racemase activity"/>
    <property type="evidence" value="ECO:0007669"/>
    <property type="project" value="InterPro"/>
</dbReference>
<organism evidence="7 8">
    <name type="scientific">Halomonas chromatireducens</name>
    <dbReference type="NCBI Taxonomy" id="507626"/>
    <lineage>
        <taxon>Bacteria</taxon>
        <taxon>Pseudomonadati</taxon>
        <taxon>Pseudomonadota</taxon>
        <taxon>Gammaproteobacteria</taxon>
        <taxon>Oceanospirillales</taxon>
        <taxon>Halomonadaceae</taxon>
        <taxon>Halomonas</taxon>
    </lineage>
</organism>
<reference evidence="7 8" key="1">
    <citation type="journal article" date="2016" name="Genome Announc.">
        <title>Draft Genome Sequence of 'Halomonas chromatireducens' Strain AGD 8-3, a Haloalkaliphilic Chromate- and Selenite-Reducing Gammaproteobacterium.</title>
        <authorList>
            <person name="Sharko F.S."/>
            <person name="Shapovalova A.A."/>
            <person name="Tsygankova S.V."/>
            <person name="Komova A.V."/>
            <person name="Boulygina E.S."/>
            <person name="Teslyuk A.B."/>
            <person name="Gotovtsev P.M."/>
            <person name="Namsaraev Z.B."/>
            <person name="Khijniak T.V."/>
            <person name="Nedoluzhko A.V."/>
            <person name="Vasilov R.G."/>
        </authorList>
    </citation>
    <scope>NUCLEOTIDE SEQUENCE [LARGE SCALE GENOMIC DNA]</scope>
    <source>
        <strain evidence="7 8">AGD 8-3</strain>
    </source>
</reference>
<evidence type="ECO:0000256" key="5">
    <source>
        <dbReference type="ARBA" id="ARBA00093199"/>
    </source>
</evidence>
<evidence type="ECO:0000256" key="6">
    <source>
        <dbReference type="ARBA" id="ARBA00093234"/>
    </source>
</evidence>
<dbReference type="InterPro" id="IPR015942">
    <property type="entry name" value="Asp/Glu/hydantoin_racemase"/>
</dbReference>
<dbReference type="STRING" id="507626.LOKO_01833"/>
<dbReference type="InterPro" id="IPR053714">
    <property type="entry name" value="Iso_Racemase_Enz_sf"/>
</dbReference>
<reference evidence="7 8" key="2">
    <citation type="submission" date="2016-02" db="EMBL/GenBank/DDBJ databases">
        <authorList>
            <person name="Wen L."/>
            <person name="He K."/>
            <person name="Yang H."/>
        </authorList>
    </citation>
    <scope>NUCLEOTIDE SEQUENCE [LARGE SCALE GENOMIC DNA]</scope>
    <source>
        <strain evidence="7 8">AGD 8-3</strain>
    </source>
</reference>
<comment type="catalytic activity">
    <reaction evidence="2">
        <text>a D-5-monosubstituted hydantoin = a L-5-monosubstituted hydantoin</text>
        <dbReference type="Rhea" id="RHEA:46624"/>
        <dbReference type="ChEBI" id="CHEBI:86339"/>
        <dbReference type="ChEBI" id="CHEBI:86340"/>
        <dbReference type="EC" id="5.1.99.5"/>
    </reaction>
</comment>